<proteinExistence type="inferred from homology"/>
<dbReference type="EMBL" id="BRZM01000012">
    <property type="protein sequence ID" value="GLD51943.1"/>
    <property type="molecule type" value="Genomic_DNA"/>
</dbReference>
<evidence type="ECO:0000313" key="6">
    <source>
        <dbReference type="Proteomes" id="UP001279410"/>
    </source>
</evidence>
<evidence type="ECO:0000256" key="2">
    <source>
        <dbReference type="ARBA" id="ARBA00093393"/>
    </source>
</evidence>
<evidence type="ECO:0000313" key="5">
    <source>
        <dbReference type="EMBL" id="GLD51943.1"/>
    </source>
</evidence>
<dbReference type="PROSITE" id="PS51269">
    <property type="entry name" value="COMM"/>
    <property type="match status" value="1"/>
</dbReference>
<evidence type="ECO:0000259" key="4">
    <source>
        <dbReference type="PROSITE" id="PS51269"/>
    </source>
</evidence>
<dbReference type="InterPro" id="IPR017920">
    <property type="entry name" value="COMM"/>
</dbReference>
<dbReference type="Proteomes" id="UP001279410">
    <property type="component" value="Unassembled WGS sequence"/>
</dbReference>
<feature type="domain" description="COMM" evidence="4">
    <location>
        <begin position="132"/>
        <end position="199"/>
    </location>
</feature>
<comment type="caution">
    <text evidence="5">The sequence shown here is derived from an EMBL/GenBank/DDBJ whole genome shotgun (WGS) entry which is preliminary data.</text>
</comment>
<accession>A0AAD3MCM4</accession>
<protein>
    <recommendedName>
        <fullName evidence="1">COMM domain-containing protein 6</fullName>
    </recommendedName>
</protein>
<organism evidence="5 6">
    <name type="scientific">Lates japonicus</name>
    <name type="common">Japanese lates</name>
    <dbReference type="NCBI Taxonomy" id="270547"/>
    <lineage>
        <taxon>Eukaryota</taxon>
        <taxon>Metazoa</taxon>
        <taxon>Chordata</taxon>
        <taxon>Craniata</taxon>
        <taxon>Vertebrata</taxon>
        <taxon>Euteleostomi</taxon>
        <taxon>Actinopterygii</taxon>
        <taxon>Neopterygii</taxon>
        <taxon>Teleostei</taxon>
        <taxon>Neoteleostei</taxon>
        <taxon>Acanthomorphata</taxon>
        <taxon>Carangaria</taxon>
        <taxon>Carangaria incertae sedis</taxon>
        <taxon>Centropomidae</taxon>
        <taxon>Lates</taxon>
    </lineage>
</organism>
<sequence length="199" mass="22149">MPAAEESYGINKIVENICGLSPDLLAEACQHILTYLQGHARGVDSAEISDRFQRARVTLDHEALQNLIRFLLLTFRSAGKDNLTGDDLVSRLEKGSNKWSKAALQVLHKLWSEHGASVHAQQEVQASLSIGQLADVQWKLGMAVSSDTCRSLNSPYVCLLLKIIEPSGHICQKSFEMTIPQFQNFHKQFKEMAAVMETV</sequence>
<dbReference type="GO" id="GO:0051059">
    <property type="term" value="F:NF-kappaB binding"/>
    <property type="evidence" value="ECO:0007669"/>
    <property type="project" value="TreeGrafter"/>
</dbReference>
<dbReference type="PANTHER" id="PTHR16231">
    <property type="entry name" value="COMM DOMAIN-CONTAINING PROTEIN 4-8 FAMILY MEMBER"/>
    <property type="match status" value="1"/>
</dbReference>
<evidence type="ECO:0000256" key="3">
    <source>
        <dbReference type="ARBA" id="ARBA00093468"/>
    </source>
</evidence>
<dbReference type="Pfam" id="PF07258">
    <property type="entry name" value="COMM_domain"/>
    <property type="match status" value="1"/>
</dbReference>
<dbReference type="InterPro" id="IPR047155">
    <property type="entry name" value="COMMD4/6/7/8"/>
</dbReference>
<dbReference type="AlphaFoldDB" id="A0AAD3MCM4"/>
<dbReference type="PANTHER" id="PTHR16231:SF5">
    <property type="entry name" value="COMM DOMAIN-CONTAINING PROTEIN 6"/>
    <property type="match status" value="1"/>
</dbReference>
<evidence type="ECO:0000256" key="1">
    <source>
        <dbReference type="ARBA" id="ARBA00039908"/>
    </source>
</evidence>
<reference evidence="5" key="1">
    <citation type="submission" date="2022-08" db="EMBL/GenBank/DDBJ databases">
        <title>Genome sequencing of akame (Lates japonicus).</title>
        <authorList>
            <person name="Hashiguchi Y."/>
            <person name="Takahashi H."/>
        </authorList>
    </citation>
    <scope>NUCLEOTIDE SEQUENCE</scope>
    <source>
        <strain evidence="5">Kochi</strain>
    </source>
</reference>
<gene>
    <name evidence="5" type="ORF">AKAME5_000490700</name>
</gene>
<comment type="function">
    <text evidence="2">Scaffold protein in the commander complex that is essential for endosomal recycling of transmembrane cargos; the commander complex is composed of the CCC subcomplex and the retriever subcomplex. May modulate activity of cullin-RING E3 ubiquitin ligase (CRL) complexes. Down-regulates activation of NF-kappa-B. Inhibits TNF-induced NFKB1 activation.</text>
</comment>
<keyword evidence="6" id="KW-1185">Reference proteome</keyword>
<comment type="similarity">
    <text evidence="3">Belongs to the COMM domain-containing protein 6 family.</text>
</comment>
<name>A0AAD3MCM4_LATJO</name>